<dbReference type="GO" id="GO:0042802">
    <property type="term" value="F:identical protein binding"/>
    <property type="evidence" value="ECO:0007669"/>
    <property type="project" value="UniProtKB-ARBA"/>
</dbReference>
<gene>
    <name evidence="24" type="ORF">ILUMI_09347</name>
</gene>
<keyword evidence="12 21" id="KW-1133">Transmembrane helix</keyword>
<dbReference type="PROSITE" id="PS50893">
    <property type="entry name" value="ABC_TRANSPORTER_2"/>
    <property type="match status" value="1"/>
</dbReference>
<evidence type="ECO:0000256" key="10">
    <source>
        <dbReference type="ARBA" id="ARBA00022946"/>
    </source>
</evidence>
<dbReference type="PANTHER" id="PTHR43394:SF1">
    <property type="entry name" value="ATP-BINDING CASSETTE SUB-FAMILY B MEMBER 10, MITOCHONDRIAL"/>
    <property type="match status" value="1"/>
</dbReference>
<dbReference type="PIRSF" id="PIRSF002773">
    <property type="entry name" value="ABC_prm/ATPase_B"/>
    <property type="match status" value="1"/>
</dbReference>
<evidence type="ECO:0000256" key="14">
    <source>
        <dbReference type="ARBA" id="ARBA00023128"/>
    </source>
</evidence>
<dbReference type="GO" id="GO:0015421">
    <property type="term" value="F:ABC-type oligopeptide transporter activity"/>
    <property type="evidence" value="ECO:0007669"/>
    <property type="project" value="TreeGrafter"/>
</dbReference>
<feature type="transmembrane region" description="Helical" evidence="21">
    <location>
        <begin position="108"/>
        <end position="130"/>
    </location>
</feature>
<keyword evidence="6" id="KW-0547">Nucleotide-binding</keyword>
<dbReference type="GO" id="GO:0046872">
    <property type="term" value="F:metal ion binding"/>
    <property type="evidence" value="ECO:0007669"/>
    <property type="project" value="UniProtKB-KW"/>
</dbReference>
<evidence type="ECO:0000256" key="21">
    <source>
        <dbReference type="SAM" id="Phobius"/>
    </source>
</evidence>
<dbReference type="PROSITE" id="PS50929">
    <property type="entry name" value="ABC_TM1F"/>
    <property type="match status" value="1"/>
</dbReference>
<dbReference type="GO" id="GO:0005524">
    <property type="term" value="F:ATP binding"/>
    <property type="evidence" value="ECO:0007669"/>
    <property type="project" value="UniProtKB-KW"/>
</dbReference>
<evidence type="ECO:0000256" key="7">
    <source>
        <dbReference type="ARBA" id="ARBA00022792"/>
    </source>
</evidence>
<comment type="caution">
    <text evidence="24">The sequence shown here is derived from an EMBL/GenBank/DDBJ whole genome shotgun (WGS) entry which is preliminary data.</text>
</comment>
<dbReference type="AlphaFoldDB" id="A0A8K0D055"/>
<evidence type="ECO:0000256" key="19">
    <source>
        <dbReference type="ARBA" id="ARBA00075187"/>
    </source>
</evidence>
<evidence type="ECO:0000256" key="15">
    <source>
        <dbReference type="ARBA" id="ARBA00023136"/>
    </source>
</evidence>
<evidence type="ECO:0000256" key="8">
    <source>
        <dbReference type="ARBA" id="ARBA00022840"/>
    </source>
</evidence>
<proteinExistence type="inferred from homology"/>
<dbReference type="SUPFAM" id="SSF90123">
    <property type="entry name" value="ABC transporter transmembrane region"/>
    <property type="match status" value="1"/>
</dbReference>
<feature type="domain" description="ABC transmembrane type-1" evidence="23">
    <location>
        <begin position="109"/>
        <end position="396"/>
    </location>
</feature>
<keyword evidence="25" id="KW-1185">Reference proteome</keyword>
<keyword evidence="13" id="KW-0007">Acetylation</keyword>
<evidence type="ECO:0000259" key="23">
    <source>
        <dbReference type="PROSITE" id="PS50929"/>
    </source>
</evidence>
<keyword evidence="8" id="KW-0067">ATP-binding</keyword>
<keyword evidence="14" id="KW-0496">Mitochondrion</keyword>
<dbReference type="EMBL" id="VTPC01004713">
    <property type="protein sequence ID" value="KAF2896829.1"/>
    <property type="molecule type" value="Genomic_DNA"/>
</dbReference>
<feature type="transmembrane region" description="Helical" evidence="21">
    <location>
        <begin position="255"/>
        <end position="274"/>
    </location>
</feature>
<dbReference type="GO" id="GO:0016887">
    <property type="term" value="F:ATP hydrolysis activity"/>
    <property type="evidence" value="ECO:0007669"/>
    <property type="project" value="InterPro"/>
</dbReference>
<feature type="transmembrane region" description="Helical" evidence="21">
    <location>
        <begin position="376"/>
        <end position="394"/>
    </location>
</feature>
<comment type="catalytic activity">
    <reaction evidence="16">
        <text>biliverdin IXalpha(in) + ATP + H2O = biliverdin IXalpha(out) + ADP + phosphate + H(+)</text>
        <dbReference type="Rhea" id="RHEA:82359"/>
        <dbReference type="ChEBI" id="CHEBI:15377"/>
        <dbReference type="ChEBI" id="CHEBI:15378"/>
        <dbReference type="ChEBI" id="CHEBI:30616"/>
        <dbReference type="ChEBI" id="CHEBI:43474"/>
        <dbReference type="ChEBI" id="CHEBI:57991"/>
        <dbReference type="ChEBI" id="CHEBI:456216"/>
    </reaction>
    <physiologicalReaction direction="left-to-right" evidence="16">
        <dbReference type="Rhea" id="RHEA:82360"/>
    </physiologicalReaction>
</comment>
<dbReference type="FunFam" id="3.40.50.300:FF:000403">
    <property type="entry name" value="ATP-binding cassette sub-family B member 8, mitochondrial"/>
    <property type="match status" value="1"/>
</dbReference>
<dbReference type="InterPro" id="IPR011527">
    <property type="entry name" value="ABC1_TM_dom"/>
</dbReference>
<keyword evidence="11" id="KW-1278">Translocase</keyword>
<evidence type="ECO:0000256" key="20">
    <source>
        <dbReference type="ARBA" id="ARBA00083334"/>
    </source>
</evidence>
<sequence length="678" mass="74838">MSVYSSMLCCGLKSNLFNSLKLIKNVNNKVYLLKQLPNRKFYYNMASKPLQKQSYVAINVPNNINQPHRSRFAIFFRRCSHKPRKDERLKRADLIRLFSLAKPERWKLLGAVSLLLVSSAVTMAVPFSLGKVLDIIYSSSDNLGEARTKLNHLCGILVAVFLVGAVCNFGRVYIMSTSGYRMTQSLRLKVFSSILKQEQGWFDSRPTGELLNRLSSDTQIVGQALTSNISDGLRSTIMVFAGSGMMFYMSPELAMVGLAIVPPVAIIGVIYGRFVRKITKSVQDTLAEASQVAEERISNMRTVKTFSREPREMNTYTSAIQKVLKLGYKESGARALFYGMTGLSGNIIIISVLYYGGVMVSANTITVGNLSSFLLYAAYIGVSVGGLSSFYSELNKSVGAASRLWDLIDRQPMIPALGGVIPLSPPEGHIAFKNIEFSYPSRNDIKVFNDLELDITPGRTLAVVGPSGSGKSTLAALLLRLYDPNKGQVFLDGNDVKSLDPAWLRRHIGTVSQEPILFSSTIRENILYGAEDPTNITEEELMRVAKEANVYEFVQKLPDGFDTLVGERGVMLSGGQKQRVAIARALIKDPKILLLDEATSALDAQSEHLVREALERVMKGRTVLTIAHRLSTIQNADSIAVLQNGQIVEKGTYSDLLHLENGAFKELIKHQTFQGTAT</sequence>
<accession>A0A8K0D055</accession>
<evidence type="ECO:0000256" key="4">
    <source>
        <dbReference type="ARBA" id="ARBA00022692"/>
    </source>
</evidence>
<dbReference type="InterPro" id="IPR017871">
    <property type="entry name" value="ABC_transporter-like_CS"/>
</dbReference>
<evidence type="ECO:0000256" key="13">
    <source>
        <dbReference type="ARBA" id="ARBA00022990"/>
    </source>
</evidence>
<evidence type="ECO:0000256" key="6">
    <source>
        <dbReference type="ARBA" id="ARBA00022741"/>
    </source>
</evidence>
<dbReference type="SUPFAM" id="SSF52540">
    <property type="entry name" value="P-loop containing nucleoside triphosphate hydrolases"/>
    <property type="match status" value="1"/>
</dbReference>
<keyword evidence="15 21" id="KW-0472">Membrane</keyword>
<dbReference type="InterPro" id="IPR027417">
    <property type="entry name" value="P-loop_NTPase"/>
</dbReference>
<evidence type="ECO:0000256" key="5">
    <source>
        <dbReference type="ARBA" id="ARBA00022723"/>
    </source>
</evidence>
<dbReference type="InterPro" id="IPR039421">
    <property type="entry name" value="Type_1_exporter"/>
</dbReference>
<dbReference type="FunFam" id="1.20.1560.10:FF:000048">
    <property type="entry name" value="ATP-binding cassette sub-family B member 10, mitochondrial"/>
    <property type="match status" value="1"/>
</dbReference>
<evidence type="ECO:0000313" key="24">
    <source>
        <dbReference type="EMBL" id="KAF2896829.1"/>
    </source>
</evidence>
<keyword evidence="7" id="KW-0999">Mitochondrion inner membrane</keyword>
<evidence type="ECO:0000256" key="16">
    <source>
        <dbReference type="ARBA" id="ARBA00052250"/>
    </source>
</evidence>
<evidence type="ECO:0000256" key="2">
    <source>
        <dbReference type="ARBA" id="ARBA00005580"/>
    </source>
</evidence>
<organism evidence="24 25">
    <name type="scientific">Ignelater luminosus</name>
    <name type="common">Cucubano</name>
    <name type="synonym">Pyrophorus luminosus</name>
    <dbReference type="NCBI Taxonomy" id="2038154"/>
    <lineage>
        <taxon>Eukaryota</taxon>
        <taxon>Metazoa</taxon>
        <taxon>Ecdysozoa</taxon>
        <taxon>Arthropoda</taxon>
        <taxon>Hexapoda</taxon>
        <taxon>Insecta</taxon>
        <taxon>Pterygota</taxon>
        <taxon>Neoptera</taxon>
        <taxon>Endopterygota</taxon>
        <taxon>Coleoptera</taxon>
        <taxon>Polyphaga</taxon>
        <taxon>Elateriformia</taxon>
        <taxon>Elateroidea</taxon>
        <taxon>Elateridae</taxon>
        <taxon>Agrypninae</taxon>
        <taxon>Pyrophorini</taxon>
        <taxon>Ignelater</taxon>
    </lineage>
</organism>
<dbReference type="InterPro" id="IPR003439">
    <property type="entry name" value="ABC_transporter-like_ATP-bd"/>
</dbReference>
<evidence type="ECO:0000256" key="1">
    <source>
        <dbReference type="ARBA" id="ARBA00004448"/>
    </source>
</evidence>
<dbReference type="Gene3D" id="3.40.50.300">
    <property type="entry name" value="P-loop containing nucleotide triphosphate hydrolases"/>
    <property type="match status" value="1"/>
</dbReference>
<keyword evidence="5" id="KW-0479">Metal-binding</keyword>
<dbReference type="SMART" id="SM00382">
    <property type="entry name" value="AAA"/>
    <property type="match status" value="1"/>
</dbReference>
<evidence type="ECO:0000313" key="25">
    <source>
        <dbReference type="Proteomes" id="UP000801492"/>
    </source>
</evidence>
<keyword evidence="10" id="KW-0809">Transit peptide</keyword>
<evidence type="ECO:0000259" key="22">
    <source>
        <dbReference type="PROSITE" id="PS50893"/>
    </source>
</evidence>
<dbReference type="Pfam" id="PF00005">
    <property type="entry name" value="ABC_tran"/>
    <property type="match status" value="1"/>
</dbReference>
<feature type="transmembrane region" description="Helical" evidence="21">
    <location>
        <begin position="150"/>
        <end position="174"/>
    </location>
</feature>
<keyword evidence="4 21" id="KW-0812">Transmembrane</keyword>
<dbReference type="CDD" id="cd03249">
    <property type="entry name" value="ABC_MTABC3_MDL1_MDL2"/>
    <property type="match status" value="1"/>
</dbReference>
<dbReference type="Proteomes" id="UP000801492">
    <property type="component" value="Unassembled WGS sequence"/>
</dbReference>
<keyword evidence="3" id="KW-0813">Transport</keyword>
<protein>
    <recommendedName>
        <fullName evidence="18">ATP-binding cassette sub-family B member 10, mitochondrial</fullName>
    </recommendedName>
    <alternativeName>
        <fullName evidence="19">ABC-mitochondrial erythroid protein</fullName>
    </alternativeName>
    <alternativeName>
        <fullName evidence="20">ATP-binding cassette transporter 10</fullName>
    </alternativeName>
</protein>
<comment type="function">
    <text evidence="17">ATP-dependent transporter located in the mitochondrial inner membrane that catalyzes the export of biliverdin from the mitochondrial matrix, and plays a crucial role in hemoglobin synthesis and antioxidative stress. Participates in the early step of the heme biosynthetic process during insertion of iron into protoporphyrin IX (PPIX). Involved in the stabilization of the iron transporter mitoferrin-1/SLC25A37. In addition may be involved in mitochondrial unfolded protein response (UPRmt) signaling pathway, although ABCB10 probably does not participate in peptide export from mitochondria.</text>
</comment>
<feature type="domain" description="ABC transporter" evidence="22">
    <location>
        <begin position="430"/>
        <end position="669"/>
    </location>
</feature>
<dbReference type="OrthoDB" id="6500128at2759"/>
<dbReference type="Gene3D" id="1.20.1560.10">
    <property type="entry name" value="ABC transporter type 1, transmembrane domain"/>
    <property type="match status" value="1"/>
</dbReference>
<keyword evidence="9" id="KW-0460">Magnesium</keyword>
<name>A0A8K0D055_IGNLU</name>
<evidence type="ECO:0000256" key="17">
    <source>
        <dbReference type="ARBA" id="ARBA00055589"/>
    </source>
</evidence>
<evidence type="ECO:0000256" key="12">
    <source>
        <dbReference type="ARBA" id="ARBA00022989"/>
    </source>
</evidence>
<evidence type="ECO:0000256" key="3">
    <source>
        <dbReference type="ARBA" id="ARBA00022448"/>
    </source>
</evidence>
<dbReference type="InterPro" id="IPR036640">
    <property type="entry name" value="ABC1_TM_sf"/>
</dbReference>
<dbReference type="CDD" id="cd18573">
    <property type="entry name" value="ABC_6TM_ABCB10_like"/>
    <property type="match status" value="1"/>
</dbReference>
<evidence type="ECO:0000256" key="9">
    <source>
        <dbReference type="ARBA" id="ARBA00022842"/>
    </source>
</evidence>
<dbReference type="Pfam" id="PF00664">
    <property type="entry name" value="ABC_membrane"/>
    <property type="match status" value="1"/>
</dbReference>
<dbReference type="InterPro" id="IPR003593">
    <property type="entry name" value="AAA+_ATPase"/>
</dbReference>
<dbReference type="GO" id="GO:0005743">
    <property type="term" value="C:mitochondrial inner membrane"/>
    <property type="evidence" value="ECO:0007669"/>
    <property type="project" value="UniProtKB-SubCell"/>
</dbReference>
<dbReference type="PROSITE" id="PS00211">
    <property type="entry name" value="ABC_TRANSPORTER_1"/>
    <property type="match status" value="1"/>
</dbReference>
<feature type="transmembrane region" description="Helical" evidence="21">
    <location>
        <begin position="335"/>
        <end position="356"/>
    </location>
</feature>
<dbReference type="PANTHER" id="PTHR43394">
    <property type="entry name" value="ATP-DEPENDENT PERMEASE MDL1, MITOCHONDRIAL"/>
    <property type="match status" value="1"/>
</dbReference>
<evidence type="ECO:0000256" key="18">
    <source>
        <dbReference type="ARBA" id="ARBA00072683"/>
    </source>
</evidence>
<comment type="similarity">
    <text evidence="2">Belongs to the ABC transporter superfamily. ABCB family. Mitochondrial peptide exporter (TC 3.A.1.212) subfamily.</text>
</comment>
<evidence type="ECO:0000256" key="11">
    <source>
        <dbReference type="ARBA" id="ARBA00022967"/>
    </source>
</evidence>
<dbReference type="GO" id="GO:0090374">
    <property type="term" value="P:oligopeptide export from mitochondrion"/>
    <property type="evidence" value="ECO:0007669"/>
    <property type="project" value="TreeGrafter"/>
</dbReference>
<comment type="subcellular location">
    <subcellularLocation>
        <location evidence="1">Mitochondrion inner membrane</location>
        <topology evidence="1">Multi-pass membrane protein</topology>
    </subcellularLocation>
</comment>
<reference evidence="24" key="1">
    <citation type="submission" date="2019-08" db="EMBL/GenBank/DDBJ databases">
        <title>The genome of the North American firefly Photinus pyralis.</title>
        <authorList>
            <consortium name="Photinus pyralis genome working group"/>
            <person name="Fallon T.R."/>
            <person name="Sander Lower S.E."/>
            <person name="Weng J.-K."/>
        </authorList>
    </citation>
    <scope>NUCLEOTIDE SEQUENCE</scope>
    <source>
        <strain evidence="24">TRF0915ILg1</strain>
        <tissue evidence="24">Whole body</tissue>
    </source>
</reference>